<proteinExistence type="predicted"/>
<sequence>MQCLGRFRFRLWSMVRVGIGTAYKDGFQFRFWRNWRRARFRRPLWGMTFRDDGGQKIAALRLARLISTLLWRRLDMVFRMTVPARVIEMRTQMRWCGPARGWVELNVDAAVQSANGSASIKEVSKDHIGIHIVGELSMYPHEDDDITLREFSKRHGRSY</sequence>
<gene>
    <name evidence="1" type="ORF">V6N11_000050</name>
</gene>
<protein>
    <submittedName>
        <fullName evidence="1">Uncharacterized protein</fullName>
    </submittedName>
</protein>
<dbReference type="EMBL" id="JBBPBN010000116">
    <property type="protein sequence ID" value="KAK8977722.1"/>
    <property type="molecule type" value="Genomic_DNA"/>
</dbReference>
<comment type="caution">
    <text evidence="1">The sequence shown here is derived from an EMBL/GenBank/DDBJ whole genome shotgun (WGS) entry which is preliminary data.</text>
</comment>
<accession>A0ABR2NNJ2</accession>
<reference evidence="1 2" key="1">
    <citation type="journal article" date="2024" name="G3 (Bethesda)">
        <title>Genome assembly of Hibiscus sabdariffa L. provides insights into metabolisms of medicinal natural products.</title>
        <authorList>
            <person name="Kim T."/>
        </authorList>
    </citation>
    <scope>NUCLEOTIDE SEQUENCE [LARGE SCALE GENOMIC DNA]</scope>
    <source>
        <strain evidence="1">TK-2024</strain>
        <tissue evidence="1">Old leaves</tissue>
    </source>
</reference>
<organism evidence="1 2">
    <name type="scientific">Hibiscus sabdariffa</name>
    <name type="common">roselle</name>
    <dbReference type="NCBI Taxonomy" id="183260"/>
    <lineage>
        <taxon>Eukaryota</taxon>
        <taxon>Viridiplantae</taxon>
        <taxon>Streptophyta</taxon>
        <taxon>Embryophyta</taxon>
        <taxon>Tracheophyta</taxon>
        <taxon>Spermatophyta</taxon>
        <taxon>Magnoliopsida</taxon>
        <taxon>eudicotyledons</taxon>
        <taxon>Gunneridae</taxon>
        <taxon>Pentapetalae</taxon>
        <taxon>rosids</taxon>
        <taxon>malvids</taxon>
        <taxon>Malvales</taxon>
        <taxon>Malvaceae</taxon>
        <taxon>Malvoideae</taxon>
        <taxon>Hibiscus</taxon>
    </lineage>
</organism>
<keyword evidence="2" id="KW-1185">Reference proteome</keyword>
<evidence type="ECO:0000313" key="1">
    <source>
        <dbReference type="EMBL" id="KAK8977722.1"/>
    </source>
</evidence>
<evidence type="ECO:0000313" key="2">
    <source>
        <dbReference type="Proteomes" id="UP001396334"/>
    </source>
</evidence>
<dbReference type="Proteomes" id="UP001396334">
    <property type="component" value="Unassembled WGS sequence"/>
</dbReference>
<name>A0ABR2NNJ2_9ROSI</name>